<protein>
    <submittedName>
        <fullName evidence="3">Uncharacterized protein</fullName>
    </submittedName>
</protein>
<sequence>MGTLGAWDRSLPNLLGTPLFVWVQWVYAAWQLVRKNALVILLVSLPLHFILKRKRTIIILGNRPRIEEVNVVETNKEEEEKEIESQEEEEEVAKRMWEVLENTEMELPEDVKVGKAMKHNSGADKVRELIDEVTHRLWYFEATRFLISGTKYCLFEIDKFQVSEFESSEEQRPTEFENQRHTEAQKETRVHTQAQKEVRVHTEAQKEVRVHTEAENEVRVHTEAQKEVRVHTEAEEEVRVHTEAQKEVRVLGCIGQWAKVLYTPRNQFYIVRQDALIAYEALMRHFQKHEVVFATDNLQVTPDMGVARSISYDDAMDMIFTGRGHYNFGSANSYTILTLVESRELKSNIWAVLSLFPLYLQIHNHNKLSNLLSIIVIFFDANKSWIYQAYIAITFHIIKWIKLHWFKDRLHLYIFFSMFSSRWLYSNPKKKKAYVIPIGESILVSDYCKFNDNTDIQLPVRPEMGSSSNSYIPIFCFQGRQENLEHEFYQVDNGRASFALTRYGSTYLRVITNNPLFVP</sequence>
<keyword evidence="1" id="KW-0175">Coiled coil</keyword>
<keyword evidence="4" id="KW-1185">Reference proteome</keyword>
<evidence type="ECO:0000313" key="4">
    <source>
        <dbReference type="Proteomes" id="UP000825935"/>
    </source>
</evidence>
<gene>
    <name evidence="3" type="ORF">KP509_15G037200</name>
</gene>
<evidence type="ECO:0000256" key="2">
    <source>
        <dbReference type="SAM" id="MobiDB-lite"/>
    </source>
</evidence>
<accession>A0A8T2T669</accession>
<comment type="caution">
    <text evidence="3">The sequence shown here is derived from an EMBL/GenBank/DDBJ whole genome shotgun (WGS) entry which is preliminary data.</text>
</comment>
<evidence type="ECO:0000256" key="1">
    <source>
        <dbReference type="SAM" id="Coils"/>
    </source>
</evidence>
<proteinExistence type="predicted"/>
<name>A0A8T2T669_CERRI</name>
<dbReference type="AlphaFoldDB" id="A0A8T2T669"/>
<evidence type="ECO:0000313" key="3">
    <source>
        <dbReference type="EMBL" id="KAH7404670.1"/>
    </source>
</evidence>
<feature type="coiled-coil region" evidence="1">
    <location>
        <begin position="69"/>
        <end position="96"/>
    </location>
</feature>
<reference evidence="3" key="1">
    <citation type="submission" date="2021-08" db="EMBL/GenBank/DDBJ databases">
        <title>WGS assembly of Ceratopteris richardii.</title>
        <authorList>
            <person name="Marchant D.B."/>
            <person name="Chen G."/>
            <person name="Jenkins J."/>
            <person name="Shu S."/>
            <person name="Leebens-Mack J."/>
            <person name="Grimwood J."/>
            <person name="Schmutz J."/>
            <person name="Soltis P."/>
            <person name="Soltis D."/>
            <person name="Chen Z.-H."/>
        </authorList>
    </citation>
    <scope>NUCLEOTIDE SEQUENCE</scope>
    <source>
        <strain evidence="3">Whitten #5841</strain>
        <tissue evidence="3">Leaf</tissue>
    </source>
</reference>
<dbReference type="EMBL" id="CM035420">
    <property type="protein sequence ID" value="KAH7404670.1"/>
    <property type="molecule type" value="Genomic_DNA"/>
</dbReference>
<feature type="region of interest" description="Disordered" evidence="2">
    <location>
        <begin position="167"/>
        <end position="193"/>
    </location>
</feature>
<feature type="compositionally biased region" description="Basic and acidic residues" evidence="2">
    <location>
        <begin position="169"/>
        <end position="193"/>
    </location>
</feature>
<organism evidence="3 4">
    <name type="scientific">Ceratopteris richardii</name>
    <name type="common">Triangle waterfern</name>
    <dbReference type="NCBI Taxonomy" id="49495"/>
    <lineage>
        <taxon>Eukaryota</taxon>
        <taxon>Viridiplantae</taxon>
        <taxon>Streptophyta</taxon>
        <taxon>Embryophyta</taxon>
        <taxon>Tracheophyta</taxon>
        <taxon>Polypodiopsida</taxon>
        <taxon>Polypodiidae</taxon>
        <taxon>Polypodiales</taxon>
        <taxon>Pteridineae</taxon>
        <taxon>Pteridaceae</taxon>
        <taxon>Parkerioideae</taxon>
        <taxon>Ceratopteris</taxon>
    </lineage>
</organism>
<dbReference type="Proteomes" id="UP000825935">
    <property type="component" value="Chromosome 15"/>
</dbReference>